<comment type="subcellular location">
    <subcellularLocation>
        <location evidence="1">Endoplasmic reticulum membrane</location>
        <topology evidence="1">Multi-pass membrane protein</topology>
    </subcellularLocation>
</comment>
<sequence>MSKSNVTTSNRLQAMRSNRKLFGRKNSAVDDISLHSNVDEMFLKEEDNSDYDDDLFYFTLATPFLEKDDEHITFTDMSNAASTSSRKPAKSSRSDSQMNSDAEKWDAKELVTEKVLQRKQVKDVRGAATRLLNFEEEAKLNVQSRGQQNPVYSEPVYGTENIEKSSKHTDEHHTEQDASFYLPTVKLPKTVNPNDFVYGKEAYQLYLSNKRQLDRLEKEEIEPQISLLRQRLIEKRDRIDDALYKAKEYYSSQYEPKKSLQGRFQRIKEYLTDAAYTGPKILQKGFSRADIRLKLEALPLYTPWFIHTITVIQAIAIAMLCASSGVVPPRLASERLLVEEIVTWSGVRTIEHFVPPNMWAGPSREKLVKGGALYAPCLRNDKHFLLRDALYSAKESELGCCEATGRGAGTTTQQECEEIQNLFEVREIQWKNVTCSKRTKSTGVYVRHDFKPCCLGGKGQCILVSHKHCVILGGTWHISGLEHCSQSRCGHDVCSPQDDGGVHSEEEKSGSQFWRIPLSLIYHEGIIHMVLFAILQCYIGIKIEKVAGWLKMAAMYFLCGIGGLLLGSVIVPYIPNLGSGGAISGLISIHTIELLQSWPLVGNKLKAVARVVLLYTIILGLGLLPGVNQFTNMAGALFGVPCSVLLMPYIPFTQRHRVCMIALRIASGISLVVFTSILTYLFYVTQPNITSSIRYFNCLTFIPYACEVDLP</sequence>
<evidence type="ECO:0000256" key="5">
    <source>
        <dbReference type="ARBA" id="ARBA00022989"/>
    </source>
</evidence>
<evidence type="ECO:0000313" key="10">
    <source>
        <dbReference type="EMBL" id="KAF6040870.1"/>
    </source>
</evidence>
<organism evidence="10 11">
    <name type="scientific">Bugula neritina</name>
    <name type="common">Brown bryozoan</name>
    <name type="synonym">Sertularia neritina</name>
    <dbReference type="NCBI Taxonomy" id="10212"/>
    <lineage>
        <taxon>Eukaryota</taxon>
        <taxon>Metazoa</taxon>
        <taxon>Spiralia</taxon>
        <taxon>Lophotrochozoa</taxon>
        <taxon>Bryozoa</taxon>
        <taxon>Gymnolaemata</taxon>
        <taxon>Cheilostomatida</taxon>
        <taxon>Flustrina</taxon>
        <taxon>Buguloidea</taxon>
        <taxon>Bugulidae</taxon>
        <taxon>Bugula</taxon>
    </lineage>
</organism>
<feature type="compositionally biased region" description="Polar residues" evidence="7">
    <location>
        <begin position="76"/>
        <end position="86"/>
    </location>
</feature>
<feature type="domain" description="Peptidase S54 rhomboid" evidence="9">
    <location>
        <begin position="511"/>
        <end position="647"/>
    </location>
</feature>
<feature type="transmembrane region" description="Helical" evidence="8">
    <location>
        <begin position="661"/>
        <end position="683"/>
    </location>
</feature>
<feature type="transmembrane region" description="Helical" evidence="8">
    <location>
        <begin position="520"/>
        <end position="541"/>
    </location>
</feature>
<evidence type="ECO:0000256" key="3">
    <source>
        <dbReference type="ARBA" id="ARBA00022692"/>
    </source>
</evidence>
<feature type="region of interest" description="Disordered" evidence="7">
    <location>
        <begin position="76"/>
        <end position="104"/>
    </location>
</feature>
<dbReference type="PANTHER" id="PTHR45965:SF3">
    <property type="entry name" value="INACTIVE RHOMBOID PROTEIN 1"/>
    <property type="match status" value="1"/>
</dbReference>
<dbReference type="AlphaFoldDB" id="A0A7J7KRP8"/>
<comment type="similarity">
    <text evidence="2">Belongs to the peptidase S54 family.</text>
</comment>
<dbReference type="SUPFAM" id="SSF144091">
    <property type="entry name" value="Rhomboid-like"/>
    <property type="match status" value="1"/>
</dbReference>
<evidence type="ECO:0000259" key="9">
    <source>
        <dbReference type="Pfam" id="PF01694"/>
    </source>
</evidence>
<evidence type="ECO:0000313" key="11">
    <source>
        <dbReference type="Proteomes" id="UP000593567"/>
    </source>
</evidence>
<feature type="transmembrane region" description="Helical" evidence="8">
    <location>
        <begin position="607"/>
        <end position="624"/>
    </location>
</feature>
<accession>A0A7J7KRP8</accession>
<evidence type="ECO:0000256" key="8">
    <source>
        <dbReference type="SAM" id="Phobius"/>
    </source>
</evidence>
<keyword evidence="4" id="KW-0256">Endoplasmic reticulum</keyword>
<dbReference type="InterPro" id="IPR022764">
    <property type="entry name" value="Peptidase_S54_rhomboid_dom"/>
</dbReference>
<keyword evidence="5 8" id="KW-1133">Transmembrane helix</keyword>
<keyword evidence="6 8" id="KW-0472">Membrane</keyword>
<evidence type="ECO:0000256" key="4">
    <source>
        <dbReference type="ARBA" id="ARBA00022824"/>
    </source>
</evidence>
<name>A0A7J7KRP8_BUGNE</name>
<dbReference type="GO" id="GO:0042058">
    <property type="term" value="P:regulation of epidermal growth factor receptor signaling pathway"/>
    <property type="evidence" value="ECO:0007669"/>
    <property type="project" value="TreeGrafter"/>
</dbReference>
<protein>
    <recommendedName>
        <fullName evidence="9">Peptidase S54 rhomboid domain-containing protein</fullName>
    </recommendedName>
</protein>
<evidence type="ECO:0000256" key="2">
    <source>
        <dbReference type="ARBA" id="ARBA00009045"/>
    </source>
</evidence>
<dbReference type="Proteomes" id="UP000593567">
    <property type="component" value="Unassembled WGS sequence"/>
</dbReference>
<evidence type="ECO:0000256" key="6">
    <source>
        <dbReference type="ARBA" id="ARBA00023136"/>
    </source>
</evidence>
<comment type="caution">
    <text evidence="10">The sequence shown here is derived from an EMBL/GenBank/DDBJ whole genome shotgun (WGS) entry which is preliminary data.</text>
</comment>
<dbReference type="GO" id="GO:0005789">
    <property type="term" value="C:endoplasmic reticulum membrane"/>
    <property type="evidence" value="ECO:0007669"/>
    <property type="project" value="UniProtKB-SubCell"/>
</dbReference>
<dbReference type="Pfam" id="PF01694">
    <property type="entry name" value="Rhomboid"/>
    <property type="match status" value="1"/>
</dbReference>
<dbReference type="EMBL" id="VXIV02000095">
    <property type="protein sequence ID" value="KAF6040870.1"/>
    <property type="molecule type" value="Genomic_DNA"/>
</dbReference>
<keyword evidence="11" id="KW-1185">Reference proteome</keyword>
<reference evidence="10" key="1">
    <citation type="submission" date="2020-06" db="EMBL/GenBank/DDBJ databases">
        <title>Draft genome of Bugula neritina, a colonial animal packing powerful symbionts and potential medicines.</title>
        <authorList>
            <person name="Rayko M."/>
        </authorList>
    </citation>
    <scope>NUCLEOTIDE SEQUENCE [LARGE SCALE GENOMIC DNA]</scope>
    <source>
        <strain evidence="10">Kwan_BN1</strain>
    </source>
</reference>
<dbReference type="GO" id="GO:0004252">
    <property type="term" value="F:serine-type endopeptidase activity"/>
    <property type="evidence" value="ECO:0007669"/>
    <property type="project" value="InterPro"/>
</dbReference>
<dbReference type="GO" id="GO:0050708">
    <property type="term" value="P:regulation of protein secretion"/>
    <property type="evidence" value="ECO:0007669"/>
    <property type="project" value="TreeGrafter"/>
</dbReference>
<evidence type="ECO:0000256" key="7">
    <source>
        <dbReference type="SAM" id="MobiDB-lite"/>
    </source>
</evidence>
<feature type="transmembrane region" description="Helical" evidence="8">
    <location>
        <begin position="630"/>
        <end position="649"/>
    </location>
</feature>
<evidence type="ECO:0000256" key="1">
    <source>
        <dbReference type="ARBA" id="ARBA00004477"/>
    </source>
</evidence>
<gene>
    <name evidence="10" type="ORF">EB796_000802</name>
</gene>
<dbReference type="OrthoDB" id="2146116at2759"/>
<feature type="transmembrane region" description="Helical" evidence="8">
    <location>
        <begin position="553"/>
        <end position="571"/>
    </location>
</feature>
<dbReference type="Gene3D" id="1.20.1540.10">
    <property type="entry name" value="Rhomboid-like"/>
    <property type="match status" value="1"/>
</dbReference>
<dbReference type="PANTHER" id="PTHR45965">
    <property type="entry name" value="INACTIVE RHOMBOID PROTEIN"/>
    <property type="match status" value="1"/>
</dbReference>
<proteinExistence type="inferred from homology"/>
<keyword evidence="3 8" id="KW-0812">Transmembrane</keyword>
<dbReference type="InterPro" id="IPR051512">
    <property type="entry name" value="Inactive_Rhomboid"/>
</dbReference>
<dbReference type="InterPro" id="IPR035952">
    <property type="entry name" value="Rhomboid-like_sf"/>
</dbReference>